<dbReference type="SMART" id="SM00665">
    <property type="entry name" value="B561"/>
    <property type="match status" value="1"/>
</dbReference>
<dbReference type="Gene3D" id="1.20.120.1770">
    <property type="match status" value="1"/>
</dbReference>
<keyword evidence="6" id="KW-0479">Metal-binding</keyword>
<feature type="transmembrane region" description="Helical" evidence="12">
    <location>
        <begin position="115"/>
        <end position="136"/>
    </location>
</feature>
<organism evidence="14">
    <name type="scientific">Lygus hesperus</name>
    <name type="common">Western plant bug</name>
    <dbReference type="NCBI Taxonomy" id="30085"/>
    <lineage>
        <taxon>Eukaryota</taxon>
        <taxon>Metazoa</taxon>
        <taxon>Ecdysozoa</taxon>
        <taxon>Arthropoda</taxon>
        <taxon>Hexapoda</taxon>
        <taxon>Insecta</taxon>
        <taxon>Pterygota</taxon>
        <taxon>Neoptera</taxon>
        <taxon>Paraneoptera</taxon>
        <taxon>Hemiptera</taxon>
        <taxon>Heteroptera</taxon>
        <taxon>Panheteroptera</taxon>
        <taxon>Cimicomorpha</taxon>
        <taxon>Miridae</taxon>
        <taxon>Mirini</taxon>
        <taxon>Lygus</taxon>
    </lineage>
</organism>
<proteinExistence type="predicted"/>
<dbReference type="AlphaFoldDB" id="A0A146KMU1"/>
<evidence type="ECO:0000256" key="5">
    <source>
        <dbReference type="ARBA" id="ARBA00022692"/>
    </source>
</evidence>
<reference evidence="14" key="1">
    <citation type="journal article" date="2016" name="Gigascience">
        <title>De novo construction of an expanded transcriptome assembly for the western tarnished plant bug, Lygus hesperus.</title>
        <authorList>
            <person name="Tassone E.E."/>
            <person name="Geib S.M."/>
            <person name="Hall B."/>
            <person name="Fabrick J.A."/>
            <person name="Brent C.S."/>
            <person name="Hull J.J."/>
        </authorList>
    </citation>
    <scope>NUCLEOTIDE SEQUENCE</scope>
</reference>
<keyword evidence="10 12" id="KW-0472">Membrane</keyword>
<keyword evidence="3" id="KW-0813">Transport</keyword>
<dbReference type="GO" id="GO:0016020">
    <property type="term" value="C:membrane"/>
    <property type="evidence" value="ECO:0007669"/>
    <property type="project" value="UniProtKB-SubCell"/>
</dbReference>
<evidence type="ECO:0000256" key="10">
    <source>
        <dbReference type="ARBA" id="ARBA00023136"/>
    </source>
</evidence>
<evidence type="ECO:0000259" key="13">
    <source>
        <dbReference type="PROSITE" id="PS50939"/>
    </source>
</evidence>
<sequence>MGRDKKPELSSKPEKKDPKNDGVKITPSPKQASTSGTVNPAINHHNRAESVKTTGNSDVKIVGDQNMKDVVRELIDRNIALEVRSLAQQVAANNLTSRNYDSDDEDMSCGHWCEYVIVVVLSSILLVASLVLVLFWCLYYRKGYAWNDNLAQQFNLHPTLMITGFVFFSGFSMLLYRISRCCRRIYVKLLHTLFHTLAIPCVVLGFMAVLDFHNLADPPIPNFYSIHSWMGFVTMGLFALQFVVGFFSFLLLLCCDSATAGFRASLVPVHATFGLTTFMLAIATCLTGLTQKANSSLGSVYQESPEEGIIMNALAMVLVALAILVSYAVRREPLRVHSISYVSERL</sequence>
<feature type="transmembrane region" description="Helical" evidence="12">
    <location>
        <begin position="189"/>
        <end position="209"/>
    </location>
</feature>
<evidence type="ECO:0000256" key="12">
    <source>
        <dbReference type="SAM" id="Phobius"/>
    </source>
</evidence>
<comment type="cofactor">
    <cofactor evidence="1">
        <name>heme b</name>
        <dbReference type="ChEBI" id="CHEBI:60344"/>
    </cofactor>
</comment>
<comment type="subcellular location">
    <subcellularLocation>
        <location evidence="2">Membrane</location>
        <topology evidence="2">Multi-pass membrane protein</topology>
    </subcellularLocation>
</comment>
<feature type="transmembrane region" description="Helical" evidence="12">
    <location>
        <begin position="156"/>
        <end position="177"/>
    </location>
</feature>
<evidence type="ECO:0000256" key="7">
    <source>
        <dbReference type="ARBA" id="ARBA00022982"/>
    </source>
</evidence>
<feature type="domain" description="Cytochrome b561" evidence="13">
    <location>
        <begin position="121"/>
        <end position="330"/>
    </location>
</feature>
<feature type="compositionally biased region" description="Polar residues" evidence="11">
    <location>
        <begin position="28"/>
        <end position="40"/>
    </location>
</feature>
<feature type="transmembrane region" description="Helical" evidence="12">
    <location>
        <begin position="266"/>
        <end position="289"/>
    </location>
</feature>
<dbReference type="PANTHER" id="PTHR10106">
    <property type="entry name" value="CYTOCHROME B561-RELATED"/>
    <property type="match status" value="1"/>
</dbReference>
<keyword evidence="5 12" id="KW-0812">Transmembrane</keyword>
<dbReference type="GO" id="GO:0046872">
    <property type="term" value="F:metal ion binding"/>
    <property type="evidence" value="ECO:0007669"/>
    <property type="project" value="UniProtKB-KW"/>
</dbReference>
<dbReference type="EMBL" id="GDHC01020871">
    <property type="protein sequence ID" value="JAP97757.1"/>
    <property type="molecule type" value="Transcribed_RNA"/>
</dbReference>
<name>A0A146KMU1_LYGHE</name>
<gene>
    <name evidence="14" type="primary">cybrd1_4</name>
    <name evidence="14" type="ORF">g.79049</name>
</gene>
<keyword evidence="9" id="KW-0408">Iron</keyword>
<evidence type="ECO:0000256" key="9">
    <source>
        <dbReference type="ARBA" id="ARBA00023004"/>
    </source>
</evidence>
<feature type="transmembrane region" description="Helical" evidence="12">
    <location>
        <begin position="309"/>
        <end position="329"/>
    </location>
</feature>
<dbReference type="Pfam" id="PF03188">
    <property type="entry name" value="Cytochrom_B561"/>
    <property type="match status" value="1"/>
</dbReference>
<evidence type="ECO:0000256" key="3">
    <source>
        <dbReference type="ARBA" id="ARBA00022448"/>
    </source>
</evidence>
<protein>
    <submittedName>
        <fullName evidence="14">Cytochrome b reductase 1</fullName>
    </submittedName>
</protein>
<dbReference type="InterPro" id="IPR006593">
    <property type="entry name" value="Cyt_b561/ferric_Rdtase_TM"/>
</dbReference>
<keyword evidence="8 12" id="KW-1133">Transmembrane helix</keyword>
<keyword evidence="7" id="KW-0249">Electron transport</keyword>
<feature type="transmembrane region" description="Helical" evidence="12">
    <location>
        <begin position="229"/>
        <end position="254"/>
    </location>
</feature>
<feature type="region of interest" description="Disordered" evidence="11">
    <location>
        <begin position="1"/>
        <end position="49"/>
    </location>
</feature>
<dbReference type="FunFam" id="1.20.120.1770:FF:000001">
    <property type="entry name" value="Cytochrome b reductase 1"/>
    <property type="match status" value="1"/>
</dbReference>
<dbReference type="PANTHER" id="PTHR10106:SF24">
    <property type="entry name" value="NO EXTENDED MEMORY, ISOFORM A"/>
    <property type="match status" value="1"/>
</dbReference>
<evidence type="ECO:0000256" key="8">
    <source>
        <dbReference type="ARBA" id="ARBA00022989"/>
    </source>
</evidence>
<evidence type="ECO:0000256" key="11">
    <source>
        <dbReference type="SAM" id="MobiDB-lite"/>
    </source>
</evidence>
<dbReference type="GO" id="GO:0016491">
    <property type="term" value="F:oxidoreductase activity"/>
    <property type="evidence" value="ECO:0007669"/>
    <property type="project" value="InterPro"/>
</dbReference>
<dbReference type="InterPro" id="IPR043205">
    <property type="entry name" value="CYB561/CYBRD1-like"/>
</dbReference>
<dbReference type="PROSITE" id="PS50939">
    <property type="entry name" value="CYTOCHROME_B561"/>
    <property type="match status" value="1"/>
</dbReference>
<evidence type="ECO:0000256" key="4">
    <source>
        <dbReference type="ARBA" id="ARBA00022617"/>
    </source>
</evidence>
<keyword evidence="4" id="KW-0349">Heme</keyword>
<feature type="compositionally biased region" description="Basic and acidic residues" evidence="11">
    <location>
        <begin position="1"/>
        <end position="22"/>
    </location>
</feature>
<evidence type="ECO:0000256" key="2">
    <source>
        <dbReference type="ARBA" id="ARBA00004141"/>
    </source>
</evidence>
<evidence type="ECO:0000256" key="1">
    <source>
        <dbReference type="ARBA" id="ARBA00001970"/>
    </source>
</evidence>
<evidence type="ECO:0000313" key="14">
    <source>
        <dbReference type="EMBL" id="JAP97757.1"/>
    </source>
</evidence>
<accession>A0A146KMU1</accession>
<evidence type="ECO:0000256" key="6">
    <source>
        <dbReference type="ARBA" id="ARBA00022723"/>
    </source>
</evidence>